<accession>M0H6M4</accession>
<name>M0H6M4_HALGM</name>
<dbReference type="AlphaFoldDB" id="M0H6M4"/>
<keyword evidence="1" id="KW-0175">Coiled coil</keyword>
<dbReference type="EMBL" id="AOLJ01000017">
    <property type="protein sequence ID" value="ELZ80166.1"/>
    <property type="molecule type" value="Genomic_DNA"/>
</dbReference>
<dbReference type="Proteomes" id="UP000011571">
    <property type="component" value="Unassembled WGS sequence"/>
</dbReference>
<gene>
    <name evidence="2" type="ORF">C454_11161</name>
</gene>
<reference evidence="2 3" key="1">
    <citation type="journal article" date="2014" name="PLoS Genet.">
        <title>Phylogenetically driven sequencing of extremely halophilic archaea reveals strategies for static and dynamic osmo-response.</title>
        <authorList>
            <person name="Becker E.A."/>
            <person name="Seitzer P.M."/>
            <person name="Tritt A."/>
            <person name="Larsen D."/>
            <person name="Krusor M."/>
            <person name="Yao A.I."/>
            <person name="Wu D."/>
            <person name="Madern D."/>
            <person name="Eisen J.A."/>
            <person name="Darling A.E."/>
            <person name="Facciotti M.T."/>
        </authorList>
    </citation>
    <scope>NUCLEOTIDE SEQUENCE [LARGE SCALE GENOMIC DNA]</scope>
    <source>
        <strain evidence="3">ATCC 33959 / DSM 4427 / JCM 8863 / NBRC 102184 / NCIMB 2188 / Ma 2.38</strain>
    </source>
</reference>
<comment type="caution">
    <text evidence="2">The sequence shown here is derived from an EMBL/GenBank/DDBJ whole genome shotgun (WGS) entry which is preliminary data.</text>
</comment>
<evidence type="ECO:0000256" key="1">
    <source>
        <dbReference type="SAM" id="Coils"/>
    </source>
</evidence>
<feature type="coiled-coil region" evidence="1">
    <location>
        <begin position="51"/>
        <end position="90"/>
    </location>
</feature>
<dbReference type="PATRIC" id="fig|1227459.3.peg.2186"/>
<evidence type="ECO:0000313" key="3">
    <source>
        <dbReference type="Proteomes" id="UP000011571"/>
    </source>
</evidence>
<protein>
    <submittedName>
        <fullName evidence="2">Uncharacterized protein</fullName>
    </submittedName>
</protein>
<evidence type="ECO:0000313" key="2">
    <source>
        <dbReference type="EMBL" id="ELZ80166.1"/>
    </source>
</evidence>
<keyword evidence="3" id="KW-1185">Reference proteome</keyword>
<proteinExistence type="predicted"/>
<organism evidence="2 3">
    <name type="scientific">Haloferax gibbonsii (strain ATCC 33959 / DSM 4427 / JCM 8863 / NBRC 102184 / NCIMB 2188 / Ma 2.38)</name>
    <dbReference type="NCBI Taxonomy" id="1227459"/>
    <lineage>
        <taxon>Archaea</taxon>
        <taxon>Methanobacteriati</taxon>
        <taxon>Methanobacteriota</taxon>
        <taxon>Stenosarchaea group</taxon>
        <taxon>Halobacteria</taxon>
        <taxon>Halobacteriales</taxon>
        <taxon>Haloferacaceae</taxon>
        <taxon>Haloferax</taxon>
    </lineage>
</organism>
<sequence length="517" mass="60772">MEGAVSDLDSFYDTLENILQGSVEYEDASTFNNAWNLGDGAFFTINPEMDIHELEWQLQESENEEERERLKKEIEYKQRQKEAIEILQAEFDGTRFVAAAWAYQSAKEGGLSEEVFNTMYSESVRPRYSSFDVLTEEYFRLLEEPRLDFFRWESDDSDIFKGVQMRSLAVDDWIKEFFCAMGLLLLDPREFDTDNLTEGNNPLAQLDIDRLEYPDLEEGINRVSKENLERFEIPDEVIDSFEERKELFIALHHHMEDVLERREEDFIIEADLDPEKVENFEENYIEEFTNQFALRQVFSDLGWLGIEEYSGDIDVEASGYNQLFPKGALIENSPTEYVHYLDQKARNHIRTILDTWLEDGVSETKIESHDELLDVLEEVCEDNVVKAIVISGYRARRSLLNDSRFDDEFGDSENAIGGYKTNSTTIPVYKDNSRDFSVLVLFDVDQPPEIKEYQVENDIVNVKIEETTRDFLREQFDNFDRMDEDEIREKLQTVWLRIFYYGTLEFDEVFGTKIITK</sequence>